<keyword evidence="1" id="KW-0472">Membrane</keyword>
<dbReference type="PANTHER" id="PTHR21879">
    <property type="entry name" value="FI03362P-RELATED-RELATED"/>
    <property type="match status" value="1"/>
</dbReference>
<keyword evidence="1" id="KW-0812">Transmembrane</keyword>
<dbReference type="EMBL" id="OU963865">
    <property type="protein sequence ID" value="CAH0388354.1"/>
    <property type="molecule type" value="Genomic_DNA"/>
</dbReference>
<feature type="transmembrane region" description="Helical" evidence="1">
    <location>
        <begin position="160"/>
        <end position="182"/>
    </location>
</feature>
<dbReference type="GO" id="GO:0016020">
    <property type="term" value="C:membrane"/>
    <property type="evidence" value="ECO:0007669"/>
    <property type="project" value="TreeGrafter"/>
</dbReference>
<evidence type="ECO:0000313" key="4">
    <source>
        <dbReference type="Proteomes" id="UP001152759"/>
    </source>
</evidence>
<sequence length="251" mass="27425">MLIHSALVLFSGVMAVSMVAASTVPSAADGSFSIVTKLYDECSAKDYSLSTCFKMKAVTLFDRVARSDSIPFGEQLSFVKEEKDRQDYGRAITENDLESSLASTSEEQKDTTLNSMLLDRVSRFMNSHTIKISLPKLSSEDLSRSLEEARGKSKKQMSMIMMAIAMKAMMLIPLAIGALFLLAGKAFIISKIALVLALIITLKKLLSKQHEHPHEHGWSSGGGGHGGGWDRRSLINDVAHNLAYGAQKPQQ</sequence>
<keyword evidence="4" id="KW-1185">Reference proteome</keyword>
<feature type="chain" id="PRO_5040498536" evidence="2">
    <location>
        <begin position="22"/>
        <end position="251"/>
    </location>
</feature>
<feature type="signal peptide" evidence="2">
    <location>
        <begin position="1"/>
        <end position="21"/>
    </location>
</feature>
<evidence type="ECO:0000256" key="1">
    <source>
        <dbReference type="SAM" id="Phobius"/>
    </source>
</evidence>
<evidence type="ECO:0000313" key="3">
    <source>
        <dbReference type="EMBL" id="CAH0388354.1"/>
    </source>
</evidence>
<protein>
    <submittedName>
        <fullName evidence="3">Uncharacterized protein</fullName>
    </submittedName>
</protein>
<proteinExistence type="predicted"/>
<accession>A0A9P0F1U7</accession>
<dbReference type="Pfam" id="PF07898">
    <property type="entry name" value="DUF1676"/>
    <property type="match status" value="1"/>
</dbReference>
<dbReference type="AlphaFoldDB" id="A0A9P0F1U7"/>
<evidence type="ECO:0000256" key="2">
    <source>
        <dbReference type="SAM" id="SignalP"/>
    </source>
</evidence>
<dbReference type="PANTHER" id="PTHR21879:SF12">
    <property type="entry name" value="OSIRIS 12"/>
    <property type="match status" value="1"/>
</dbReference>
<name>A0A9P0F1U7_BEMTA</name>
<keyword evidence="1" id="KW-1133">Transmembrane helix</keyword>
<gene>
    <name evidence="3" type="ORF">BEMITA_LOCUS7271</name>
</gene>
<dbReference type="Proteomes" id="UP001152759">
    <property type="component" value="Chromosome 4"/>
</dbReference>
<organism evidence="3 4">
    <name type="scientific">Bemisia tabaci</name>
    <name type="common">Sweetpotato whitefly</name>
    <name type="synonym">Aleurodes tabaci</name>
    <dbReference type="NCBI Taxonomy" id="7038"/>
    <lineage>
        <taxon>Eukaryota</taxon>
        <taxon>Metazoa</taxon>
        <taxon>Ecdysozoa</taxon>
        <taxon>Arthropoda</taxon>
        <taxon>Hexapoda</taxon>
        <taxon>Insecta</taxon>
        <taxon>Pterygota</taxon>
        <taxon>Neoptera</taxon>
        <taxon>Paraneoptera</taxon>
        <taxon>Hemiptera</taxon>
        <taxon>Sternorrhyncha</taxon>
        <taxon>Aleyrodoidea</taxon>
        <taxon>Aleyrodidae</taxon>
        <taxon>Aleyrodinae</taxon>
        <taxon>Bemisia</taxon>
    </lineage>
</organism>
<reference evidence="3" key="1">
    <citation type="submission" date="2021-12" db="EMBL/GenBank/DDBJ databases">
        <authorList>
            <person name="King R."/>
        </authorList>
    </citation>
    <scope>NUCLEOTIDE SEQUENCE</scope>
</reference>
<keyword evidence="2" id="KW-0732">Signal</keyword>
<dbReference type="InterPro" id="IPR012464">
    <property type="entry name" value="DUF1676"/>
</dbReference>
<dbReference type="KEGG" id="btab:109030184"/>